<dbReference type="RefSeq" id="WP_092735783.1">
    <property type="nucleotide sequence ID" value="NZ_FNAS01000002.1"/>
</dbReference>
<organism evidence="1 2">
    <name type="scientific">Riemerella columbipharyngis</name>
    <dbReference type="NCBI Taxonomy" id="1071918"/>
    <lineage>
        <taxon>Bacteria</taxon>
        <taxon>Pseudomonadati</taxon>
        <taxon>Bacteroidota</taxon>
        <taxon>Flavobacteriia</taxon>
        <taxon>Flavobacteriales</taxon>
        <taxon>Weeksellaceae</taxon>
        <taxon>Riemerella</taxon>
    </lineage>
</organism>
<name>A0A1G6ZDP8_9FLAO</name>
<evidence type="ECO:0000313" key="1">
    <source>
        <dbReference type="EMBL" id="SDE00317.1"/>
    </source>
</evidence>
<evidence type="ECO:0000313" key="2">
    <source>
        <dbReference type="Proteomes" id="UP000198517"/>
    </source>
</evidence>
<dbReference type="STRING" id="1071918.SAMN05421544_10239"/>
<dbReference type="AlphaFoldDB" id="A0A1G6ZDP8"/>
<proteinExistence type="predicted"/>
<gene>
    <name evidence="1" type="ORF">SAMN05421544_10239</name>
</gene>
<accession>A0A1G6ZDP8</accession>
<dbReference type="Proteomes" id="UP000198517">
    <property type="component" value="Unassembled WGS sequence"/>
</dbReference>
<dbReference type="EMBL" id="FNAS01000002">
    <property type="protein sequence ID" value="SDE00317.1"/>
    <property type="molecule type" value="Genomic_DNA"/>
</dbReference>
<keyword evidence="2" id="KW-1185">Reference proteome</keyword>
<sequence>MKRRNKFVRANTLENAFKVRLIQIYKKYIPIIEKEEDSFEIERQFSKEYKEIERIFDFPSLPFVLIDRAFTSVNSDTRISIEKPKIFLEFLENEASIWEALYKFNKYARVNF</sequence>
<protein>
    <submittedName>
        <fullName evidence="1">Uncharacterized protein</fullName>
    </submittedName>
</protein>
<reference evidence="1 2" key="1">
    <citation type="submission" date="2016-10" db="EMBL/GenBank/DDBJ databases">
        <authorList>
            <person name="de Groot N.N."/>
        </authorList>
    </citation>
    <scope>NUCLEOTIDE SEQUENCE [LARGE SCALE GENOMIC DNA]</scope>
    <source>
        <strain evidence="1 2">DSM 24015</strain>
    </source>
</reference>